<sequence>MGNFQISSATTTLTTGITSTGSPTTTTSTAVTSFATKKLHALISSTQKQGNLIAQAWHTFVVKGNTTKLCMCNAQEHVGVAIQME</sequence>
<name>A0A3P7LK76_STRVU</name>
<protein>
    <submittedName>
        <fullName evidence="1">Uncharacterized protein</fullName>
    </submittedName>
</protein>
<dbReference type="AlphaFoldDB" id="A0A3P7LK76"/>
<proteinExistence type="predicted"/>
<dbReference type="Proteomes" id="UP000270094">
    <property type="component" value="Unassembled WGS sequence"/>
</dbReference>
<evidence type="ECO:0000313" key="1">
    <source>
        <dbReference type="EMBL" id="VDM83015.1"/>
    </source>
</evidence>
<organism evidence="1 2">
    <name type="scientific">Strongylus vulgaris</name>
    <name type="common">Blood worm</name>
    <dbReference type="NCBI Taxonomy" id="40348"/>
    <lineage>
        <taxon>Eukaryota</taxon>
        <taxon>Metazoa</taxon>
        <taxon>Ecdysozoa</taxon>
        <taxon>Nematoda</taxon>
        <taxon>Chromadorea</taxon>
        <taxon>Rhabditida</taxon>
        <taxon>Rhabditina</taxon>
        <taxon>Rhabditomorpha</taxon>
        <taxon>Strongyloidea</taxon>
        <taxon>Strongylidae</taxon>
        <taxon>Strongylus</taxon>
    </lineage>
</organism>
<dbReference type="EMBL" id="UYYB01120591">
    <property type="protein sequence ID" value="VDM83015.1"/>
    <property type="molecule type" value="Genomic_DNA"/>
</dbReference>
<gene>
    <name evidence="1" type="ORF">SVUK_LOCUS18013</name>
</gene>
<keyword evidence="2" id="KW-1185">Reference proteome</keyword>
<reference evidence="1 2" key="1">
    <citation type="submission" date="2018-11" db="EMBL/GenBank/DDBJ databases">
        <authorList>
            <consortium name="Pathogen Informatics"/>
        </authorList>
    </citation>
    <scope>NUCLEOTIDE SEQUENCE [LARGE SCALE GENOMIC DNA]</scope>
</reference>
<feature type="non-terminal residue" evidence="1">
    <location>
        <position position="85"/>
    </location>
</feature>
<accession>A0A3P7LK76</accession>
<evidence type="ECO:0000313" key="2">
    <source>
        <dbReference type="Proteomes" id="UP000270094"/>
    </source>
</evidence>